<protein>
    <submittedName>
        <fullName evidence="1">Uncharacterized protein</fullName>
    </submittedName>
</protein>
<sequence>MGFNKIRASFSYTGFKQVTDAWVDQRMTEVAERITPCQQAYYRAAMFEAFAGFDVAGSSQGALDGLKQRLIDEEGEQEGNNIAKLLISAVGQNRADLVNQIGNYNRALGRINY</sequence>
<proteinExistence type="predicted"/>
<comment type="caution">
    <text evidence="1">The sequence shown here is derived from an EMBL/GenBank/DDBJ whole genome shotgun (WGS) entry which is preliminary data.</text>
</comment>
<keyword evidence="2" id="KW-1185">Reference proteome</keyword>
<name>A0ABR9D2W0_9GAMM</name>
<gene>
    <name evidence="1" type="ORF">IE877_10050</name>
</gene>
<dbReference type="Proteomes" id="UP000652176">
    <property type="component" value="Unassembled WGS sequence"/>
</dbReference>
<reference evidence="1 2" key="1">
    <citation type="submission" date="2020-09" db="EMBL/GenBank/DDBJ databases">
        <title>Methylomonas albis sp. nov. and Methylomonas fluvii sp. nov.: Two cold-adapted methanotrophs from the River Elbe and an amended description of Methylovulum psychrotolerans strain Eb1.</title>
        <authorList>
            <person name="Bussmann I.K."/>
            <person name="Klings K.-W."/>
            <person name="Warnstedt J."/>
            <person name="Hoppert M."/>
            <person name="Saborowski A."/>
            <person name="Horn F."/>
            <person name="Liebner S."/>
        </authorList>
    </citation>
    <scope>NUCLEOTIDE SEQUENCE [LARGE SCALE GENOMIC DNA]</scope>
    <source>
        <strain evidence="1 2">EbA</strain>
    </source>
</reference>
<dbReference type="EMBL" id="JACXSS010000001">
    <property type="protein sequence ID" value="MBD9356227.1"/>
    <property type="molecule type" value="Genomic_DNA"/>
</dbReference>
<accession>A0ABR9D2W0</accession>
<dbReference type="RefSeq" id="WP_192374601.1">
    <property type="nucleotide sequence ID" value="NZ_CAJHIV010000001.1"/>
</dbReference>
<organism evidence="1 2">
    <name type="scientific">Methylomonas albis</name>
    <dbReference type="NCBI Taxonomy" id="1854563"/>
    <lineage>
        <taxon>Bacteria</taxon>
        <taxon>Pseudomonadati</taxon>
        <taxon>Pseudomonadota</taxon>
        <taxon>Gammaproteobacteria</taxon>
        <taxon>Methylococcales</taxon>
        <taxon>Methylococcaceae</taxon>
        <taxon>Methylomonas</taxon>
    </lineage>
</organism>
<evidence type="ECO:0000313" key="2">
    <source>
        <dbReference type="Proteomes" id="UP000652176"/>
    </source>
</evidence>
<evidence type="ECO:0000313" key="1">
    <source>
        <dbReference type="EMBL" id="MBD9356227.1"/>
    </source>
</evidence>